<dbReference type="RefSeq" id="YP_009666072.1">
    <property type="nucleotide sequence ID" value="NC_043427.1"/>
</dbReference>
<dbReference type="EMBL" id="HE681887">
    <property type="protein sequence ID" value="CCG27840.1"/>
    <property type="molecule type" value="Genomic_DNA"/>
</dbReference>
<gene>
    <name evidence="1" type="primary">27-58</name>
</gene>
<dbReference type="KEGG" id="vg:40526254"/>
<protein>
    <submittedName>
        <fullName evidence="1">Uncharacterized protein</fullName>
    </submittedName>
</protein>
<organism evidence="1 2">
    <name type="scientific">Alphaspiravirus yamagawaense</name>
    <dbReference type="NCBI Taxonomy" id="1157339"/>
    <lineage>
        <taxon>Viruses</taxon>
        <taxon>Viruses incertae sedis</taxon>
        <taxon>Spiraviridae</taxon>
        <taxon>Alphaspiravirus</taxon>
    </lineage>
</organism>
<dbReference type="GeneID" id="40526254"/>
<evidence type="ECO:0000313" key="2">
    <source>
        <dbReference type="Proteomes" id="UP000003929"/>
    </source>
</evidence>
<proteinExistence type="predicted"/>
<name>J7Q208_9VIRU</name>
<dbReference type="Proteomes" id="UP000003929">
    <property type="component" value="Segment"/>
</dbReference>
<keyword evidence="2" id="KW-1185">Reference proteome</keyword>
<sequence length="58" mass="6832">MPHPKRVVVEDNLSELQKAIMELHSQGFNRIELHFHGSKRHAREGIKPDFVLVRAFRE</sequence>
<dbReference type="SMR" id="J7Q208"/>
<accession>J7Q208</accession>
<evidence type="ECO:0000313" key="1">
    <source>
        <dbReference type="EMBL" id="CCG27840.1"/>
    </source>
</evidence>
<reference evidence="1 2" key="1">
    <citation type="journal article" date="2012" name="Proc. Natl. Acad. Sci. U.S.A.">
        <title>Archaeal virus with exceptional virion architecture and the largest single-stranded DNA genome.</title>
        <authorList>
            <person name="Mochizuki T."/>
            <person name="Krupovic M."/>
            <person name="Pehau-Arnaudet G."/>
            <person name="Sako Y."/>
            <person name="Forterre P."/>
            <person name="Prangishvili D."/>
        </authorList>
    </citation>
    <scope>NUCLEOTIDE SEQUENCE [LARGE SCALE GENOMIC DNA]</scope>
</reference>